<dbReference type="SUPFAM" id="SSF53850">
    <property type="entry name" value="Periplasmic binding protein-like II"/>
    <property type="match status" value="1"/>
</dbReference>
<dbReference type="EMBL" id="JAATOP010000010">
    <property type="protein sequence ID" value="NIY73480.1"/>
    <property type="molecule type" value="Genomic_DNA"/>
</dbReference>
<dbReference type="PANTHER" id="PTHR35936">
    <property type="entry name" value="MEMBRANE-BOUND LYTIC MUREIN TRANSGLYCOSYLASE F"/>
    <property type="match status" value="1"/>
</dbReference>
<dbReference type="Pfam" id="PF00497">
    <property type="entry name" value="SBP_bac_3"/>
    <property type="match status" value="1"/>
</dbReference>
<feature type="domain" description="Solute-binding protein family 3/N-terminal" evidence="3">
    <location>
        <begin position="56"/>
        <end position="302"/>
    </location>
</feature>
<gene>
    <name evidence="4" type="ORF">HCZ30_13695</name>
</gene>
<name>A0ABX0W1C7_9RHOB</name>
<keyword evidence="1 2" id="KW-0732">Signal</keyword>
<evidence type="ECO:0000259" key="3">
    <source>
        <dbReference type="SMART" id="SM00062"/>
    </source>
</evidence>
<reference evidence="4 5" key="1">
    <citation type="submission" date="2020-03" db="EMBL/GenBank/DDBJ databases">
        <title>Bacterial isolates of synthetic phycosphere.</title>
        <authorList>
            <person name="Fu H."/>
            <person name="Moran M.A."/>
        </authorList>
    </citation>
    <scope>NUCLEOTIDE SEQUENCE [LARGE SCALE GENOMIC DNA]</scope>
    <source>
        <strain evidence="4 5">HF1</strain>
    </source>
</reference>
<comment type="caution">
    <text evidence="4">The sequence shown here is derived from an EMBL/GenBank/DDBJ whole genome shotgun (WGS) entry which is preliminary data.</text>
</comment>
<organism evidence="4 5">
    <name type="scientific">Marivivens donghaensis</name>
    <dbReference type="NCBI Taxonomy" id="1699413"/>
    <lineage>
        <taxon>Bacteria</taxon>
        <taxon>Pseudomonadati</taxon>
        <taxon>Pseudomonadota</taxon>
        <taxon>Alphaproteobacteria</taxon>
        <taxon>Rhodobacterales</taxon>
        <taxon>Paracoccaceae</taxon>
        <taxon>Marivivens group</taxon>
        <taxon>Marivivens</taxon>
    </lineage>
</organism>
<evidence type="ECO:0000313" key="4">
    <source>
        <dbReference type="EMBL" id="NIY73480.1"/>
    </source>
</evidence>
<dbReference type="Proteomes" id="UP000709466">
    <property type="component" value="Unassembled WGS sequence"/>
</dbReference>
<protein>
    <submittedName>
        <fullName evidence="4">Amino acid ABC transporter substrate-binding protein</fullName>
    </submittedName>
</protein>
<dbReference type="InterPro" id="IPR001638">
    <property type="entry name" value="Solute-binding_3/MltF_N"/>
</dbReference>
<evidence type="ECO:0000313" key="5">
    <source>
        <dbReference type="Proteomes" id="UP000709466"/>
    </source>
</evidence>
<evidence type="ECO:0000256" key="1">
    <source>
        <dbReference type="ARBA" id="ARBA00022729"/>
    </source>
</evidence>
<keyword evidence="5" id="KW-1185">Reference proteome</keyword>
<dbReference type="RefSeq" id="WP_167638862.1">
    <property type="nucleotide sequence ID" value="NZ_JAATOP010000010.1"/>
</dbReference>
<sequence>MNRRFILTAVLAAGVSTFAAQPVLARCEGIVPGERPQNTARDYVGQTMDEIIERGTLNIAVYENLPPYSWQEDGEPRGVDIEVGRILAEALGVEPEFRFVQPAENLQGDLMSYIWRGTVQREPVSNVMLRVPYDSTLTCMIEQVVFTGQYASETVAIAYRQDAYPEAVAGDDPRHEGAPVPAYFRFDSVAVENDTIADFYLTSFPGGDLAANVHRFRTMGAAMEALGKGETMAAMGPRAQLEWGATDGVAIHQPPLVGFSRATWTLGIGVHQSHRDLGYALDDAIAAALGDGRIAQAYADYGLTFIPPER</sequence>
<accession>A0ABX0W1C7</accession>
<feature type="signal peptide" evidence="2">
    <location>
        <begin position="1"/>
        <end position="25"/>
    </location>
</feature>
<dbReference type="PANTHER" id="PTHR35936:SF19">
    <property type="entry name" value="AMINO-ACID-BINDING PROTEIN YXEM-RELATED"/>
    <property type="match status" value="1"/>
</dbReference>
<proteinExistence type="predicted"/>
<feature type="chain" id="PRO_5047543994" evidence="2">
    <location>
        <begin position="26"/>
        <end position="310"/>
    </location>
</feature>
<dbReference type="SMART" id="SM00062">
    <property type="entry name" value="PBPb"/>
    <property type="match status" value="1"/>
</dbReference>
<dbReference type="Gene3D" id="3.40.190.10">
    <property type="entry name" value="Periplasmic binding protein-like II"/>
    <property type="match status" value="3"/>
</dbReference>
<evidence type="ECO:0000256" key="2">
    <source>
        <dbReference type="SAM" id="SignalP"/>
    </source>
</evidence>